<feature type="transmembrane region" description="Helical" evidence="15">
    <location>
        <begin position="565"/>
        <end position="588"/>
    </location>
</feature>
<evidence type="ECO:0000256" key="7">
    <source>
        <dbReference type="ARBA" id="ARBA00022741"/>
    </source>
</evidence>
<dbReference type="InterPro" id="IPR030389">
    <property type="entry name" value="G_FEOB_dom"/>
</dbReference>
<evidence type="ECO:0000256" key="13">
    <source>
        <dbReference type="ARBA" id="ARBA00031200"/>
    </source>
</evidence>
<dbReference type="PROSITE" id="PS51711">
    <property type="entry name" value="G_FEOB"/>
    <property type="match status" value="1"/>
</dbReference>
<evidence type="ECO:0000313" key="17">
    <source>
        <dbReference type="EMBL" id="MBU5437188.1"/>
    </source>
</evidence>
<keyword evidence="3 15" id="KW-0813">Transport</keyword>
<evidence type="ECO:0000256" key="15">
    <source>
        <dbReference type="RuleBase" id="RU362098"/>
    </source>
</evidence>
<keyword evidence="7" id="KW-0547">Nucleotide-binding</keyword>
<feature type="transmembrane region" description="Helical" evidence="15">
    <location>
        <begin position="508"/>
        <end position="529"/>
    </location>
</feature>
<dbReference type="Pfam" id="PF02421">
    <property type="entry name" value="FeoB_N"/>
    <property type="match status" value="1"/>
</dbReference>
<evidence type="ECO:0000256" key="6">
    <source>
        <dbReference type="ARBA" id="ARBA00022692"/>
    </source>
</evidence>
<dbReference type="Pfam" id="PF07670">
    <property type="entry name" value="Gate"/>
    <property type="match status" value="2"/>
</dbReference>
<dbReference type="InterPro" id="IPR041069">
    <property type="entry name" value="FeoB_Cyto"/>
</dbReference>
<evidence type="ECO:0000313" key="18">
    <source>
        <dbReference type="Proteomes" id="UP000749471"/>
    </source>
</evidence>
<dbReference type="Pfam" id="PF07664">
    <property type="entry name" value="FeoB_C"/>
    <property type="match status" value="1"/>
</dbReference>
<evidence type="ECO:0000256" key="5">
    <source>
        <dbReference type="ARBA" id="ARBA00022496"/>
    </source>
</evidence>
<comment type="similarity">
    <text evidence="15">Belongs to the TRAFAC class TrmE-Era-EngA-EngB-Septin-like GTPase superfamily. FeoB GTPase (TC 9.A.8) family.</text>
</comment>
<evidence type="ECO:0000256" key="3">
    <source>
        <dbReference type="ARBA" id="ARBA00022448"/>
    </source>
</evidence>
<keyword evidence="12 15" id="KW-0472">Membrane</keyword>
<feature type="transmembrane region" description="Helical" evidence="15">
    <location>
        <begin position="419"/>
        <end position="444"/>
    </location>
</feature>
<feature type="transmembrane region" description="Helical" evidence="15">
    <location>
        <begin position="636"/>
        <end position="658"/>
    </location>
</feature>
<evidence type="ECO:0000256" key="9">
    <source>
        <dbReference type="ARBA" id="ARBA00023004"/>
    </source>
</evidence>
<gene>
    <name evidence="17" type="primary">feoB</name>
    <name evidence="17" type="ORF">KQI42_04155</name>
</gene>
<feature type="transmembrane region" description="Helical" evidence="15">
    <location>
        <begin position="594"/>
        <end position="624"/>
    </location>
</feature>
<feature type="transmembrane region" description="Helical" evidence="15">
    <location>
        <begin position="279"/>
        <end position="297"/>
    </location>
</feature>
<dbReference type="RefSeq" id="WP_216517024.1">
    <property type="nucleotide sequence ID" value="NZ_JAHLPM010000002.1"/>
</dbReference>
<evidence type="ECO:0000256" key="1">
    <source>
        <dbReference type="ARBA" id="ARBA00003926"/>
    </source>
</evidence>
<dbReference type="Proteomes" id="UP000749471">
    <property type="component" value="Unassembled WGS sequence"/>
</dbReference>
<dbReference type="NCBIfam" id="TIGR00231">
    <property type="entry name" value="small_GTP"/>
    <property type="match status" value="1"/>
</dbReference>
<name>A0ABS6E2T0_9FIRM</name>
<evidence type="ECO:0000256" key="4">
    <source>
        <dbReference type="ARBA" id="ARBA00022475"/>
    </source>
</evidence>
<dbReference type="InterPro" id="IPR003373">
    <property type="entry name" value="Fe2_transport_prot-B"/>
</dbReference>
<evidence type="ECO:0000256" key="10">
    <source>
        <dbReference type="ARBA" id="ARBA00023065"/>
    </source>
</evidence>
<proteinExistence type="inferred from homology"/>
<keyword evidence="8 15" id="KW-1133">Transmembrane helix</keyword>
<dbReference type="PANTHER" id="PTHR43185:SF1">
    <property type="entry name" value="FE(2+) TRANSPORTER FEOB"/>
    <property type="match status" value="1"/>
</dbReference>
<dbReference type="Pfam" id="PF17910">
    <property type="entry name" value="FeoB_Cyto"/>
    <property type="match status" value="1"/>
</dbReference>
<comment type="caution">
    <text evidence="17">The sequence shown here is derived from an EMBL/GenBank/DDBJ whole genome shotgun (WGS) entry which is preliminary data.</text>
</comment>
<keyword evidence="10" id="KW-0406">Ion transport</keyword>
<evidence type="ECO:0000256" key="8">
    <source>
        <dbReference type="ARBA" id="ARBA00022989"/>
    </source>
</evidence>
<dbReference type="PANTHER" id="PTHR43185">
    <property type="entry name" value="FERROUS IRON TRANSPORT PROTEIN B"/>
    <property type="match status" value="1"/>
</dbReference>
<reference evidence="17 18" key="1">
    <citation type="submission" date="2021-06" db="EMBL/GenBank/DDBJ databases">
        <authorList>
            <person name="Sun Q."/>
            <person name="Li D."/>
        </authorList>
    </citation>
    <scope>NUCLEOTIDE SEQUENCE [LARGE SCALE GENOMIC DNA]</scope>
    <source>
        <strain evidence="17 18">MSJ-40</strain>
    </source>
</reference>
<protein>
    <recommendedName>
        <fullName evidence="13 14">Ferrous iron transport protein B</fullName>
    </recommendedName>
</protein>
<feature type="transmembrane region" description="Helical" evidence="15">
    <location>
        <begin position="340"/>
        <end position="364"/>
    </location>
</feature>
<dbReference type="InterPro" id="IPR011642">
    <property type="entry name" value="Gate_dom"/>
</dbReference>
<keyword evidence="6 15" id="KW-0812">Transmembrane</keyword>
<dbReference type="InterPro" id="IPR005225">
    <property type="entry name" value="Small_GTP-bd"/>
</dbReference>
<comment type="function">
    <text evidence="1 15">Probable transporter of a GTP-driven Fe(2+) uptake system.</text>
</comment>
<evidence type="ECO:0000256" key="12">
    <source>
        <dbReference type="ARBA" id="ARBA00023136"/>
    </source>
</evidence>
<sequence>MNTIALVGNPNCGKTTLFNALTGSNQHVGNWPGVTVEKKEGKFKYNDKQYNVVDLPGTYSLGAYSEDEVVARDFILKGNPDVVINVVDATNIERNLYLTTQLLEMGTKVIVALNMMDEAEIKNIKIDIEKLSKGLGVPVIATVASKKKGIENLIKESIAYINKDNSFSMPFSYGENIDKEINNIKGLLVNTHLEYPQDWIAVKLLEGDQDIYNLIKSKGPDHIKERLVSLEEDAVEYELEIVDKRYDFIGKVVSKSVSKPSEVIDTKTDKIDKILTHKWLGLPIFALIMFTIFQLTFKVGQDFLGEYVAGGIEWLGEALNGFLVSINSPEWLVSFMTEGVFGGVGAVLEFVPLIMVLYMFMGILEDTGYMARAAYVMDRIMRALGLHGKTFISMLVGFGCNVPGVMATRTLDSKKDRMIAMLINPFMSCGARLPIYLVFIAAFFPNKGGLILFSIYFLGIAVALLMGKIFSKTLFKGESSYFVMELPPYRFPSLKSVLRNMWDKVWSFVRRAGTTIFVVVTILWILAVIPFGVEPYSQGSVLGKIGTIIAPIFKPAGFGTWEASVSLFAGIVAKEAVVATLGMVYAGVEEGSQLIAAIQGAFTPLTAMSFMVMTLLYTPCAAVIGTVKRETNSTKWAVFTAVYTFLIGWIGAVIVFQVGKLLGF</sequence>
<organism evidence="17 18">
    <name type="scientific">Tissierella simiarum</name>
    <dbReference type="NCBI Taxonomy" id="2841534"/>
    <lineage>
        <taxon>Bacteria</taxon>
        <taxon>Bacillati</taxon>
        <taxon>Bacillota</taxon>
        <taxon>Tissierellia</taxon>
        <taxon>Tissierellales</taxon>
        <taxon>Tissierellaceae</taxon>
        <taxon>Tissierella</taxon>
    </lineage>
</organism>
<evidence type="ECO:0000256" key="14">
    <source>
        <dbReference type="NCBIfam" id="TIGR00437"/>
    </source>
</evidence>
<dbReference type="InterPro" id="IPR050860">
    <property type="entry name" value="FeoB_GTPase"/>
</dbReference>
<dbReference type="EMBL" id="JAHLPM010000002">
    <property type="protein sequence ID" value="MBU5437188.1"/>
    <property type="molecule type" value="Genomic_DNA"/>
</dbReference>
<dbReference type="CDD" id="cd01879">
    <property type="entry name" value="FeoB"/>
    <property type="match status" value="1"/>
</dbReference>
<evidence type="ECO:0000256" key="2">
    <source>
        <dbReference type="ARBA" id="ARBA00004651"/>
    </source>
</evidence>
<keyword evidence="18" id="KW-1185">Reference proteome</keyword>
<feature type="domain" description="FeoB-type G" evidence="16">
    <location>
        <begin position="1"/>
        <end position="163"/>
    </location>
</feature>
<feature type="transmembrane region" description="Helical" evidence="15">
    <location>
        <begin position="450"/>
        <end position="470"/>
    </location>
</feature>
<keyword evidence="4" id="KW-1003">Cell membrane</keyword>
<comment type="subcellular location">
    <subcellularLocation>
        <location evidence="2 15">Cell membrane</location>
        <topology evidence="2 15">Multi-pass membrane protein</topology>
    </subcellularLocation>
</comment>
<keyword evidence="11 15" id="KW-0342">GTP-binding</keyword>
<dbReference type="InterPro" id="IPR011640">
    <property type="entry name" value="Fe2_transport_prot_B_C"/>
</dbReference>
<keyword evidence="9 15" id="KW-0408">Iron</keyword>
<keyword evidence="5 15" id="KW-0410">Iron transport</keyword>
<evidence type="ECO:0000259" key="16">
    <source>
        <dbReference type="PROSITE" id="PS51711"/>
    </source>
</evidence>
<accession>A0ABS6E2T0</accession>
<evidence type="ECO:0000256" key="11">
    <source>
        <dbReference type="ARBA" id="ARBA00023134"/>
    </source>
</evidence>
<dbReference type="NCBIfam" id="TIGR00437">
    <property type="entry name" value="feoB"/>
    <property type="match status" value="1"/>
</dbReference>